<keyword evidence="7 8" id="KW-0472">Membrane</keyword>
<evidence type="ECO:0000256" key="3">
    <source>
        <dbReference type="ARBA" id="ARBA00022448"/>
    </source>
</evidence>
<protein>
    <submittedName>
        <fullName evidence="9">Iron complex transport system permease protein</fullName>
    </submittedName>
</protein>
<dbReference type="GO" id="GO:0005886">
    <property type="term" value="C:plasma membrane"/>
    <property type="evidence" value="ECO:0007669"/>
    <property type="project" value="UniProtKB-SubCell"/>
</dbReference>
<feature type="transmembrane region" description="Helical" evidence="8">
    <location>
        <begin position="117"/>
        <end position="136"/>
    </location>
</feature>
<reference evidence="9 10" key="1">
    <citation type="submission" date="2016-10" db="EMBL/GenBank/DDBJ databases">
        <authorList>
            <person name="de Groot N.N."/>
        </authorList>
    </citation>
    <scope>NUCLEOTIDE SEQUENCE [LARGE SCALE GENOMIC DNA]</scope>
    <source>
        <strain evidence="10">P4-7,KCTC 19426,CECT 7604</strain>
    </source>
</reference>
<evidence type="ECO:0000256" key="4">
    <source>
        <dbReference type="ARBA" id="ARBA00022475"/>
    </source>
</evidence>
<dbReference type="InterPro" id="IPR000522">
    <property type="entry name" value="ABC_transptr_permease_BtuC"/>
</dbReference>
<comment type="subcellular location">
    <subcellularLocation>
        <location evidence="1">Cell membrane</location>
        <topology evidence="1">Multi-pass membrane protein</topology>
    </subcellularLocation>
</comment>
<keyword evidence="4" id="KW-1003">Cell membrane</keyword>
<organism evidence="9 10">
    <name type="scientific">Nakamurella panacisegetis</name>
    <dbReference type="NCBI Taxonomy" id="1090615"/>
    <lineage>
        <taxon>Bacteria</taxon>
        <taxon>Bacillati</taxon>
        <taxon>Actinomycetota</taxon>
        <taxon>Actinomycetes</taxon>
        <taxon>Nakamurellales</taxon>
        <taxon>Nakamurellaceae</taxon>
        <taxon>Nakamurella</taxon>
    </lineage>
</organism>
<evidence type="ECO:0000313" key="9">
    <source>
        <dbReference type="EMBL" id="SDP23249.1"/>
    </source>
</evidence>
<sequence>MTARRGFSGLAGLVVLLVLCAALSLFIGSKGLSPSDVFRVLFHHDGSEADVIVNGQRLQRTVLAVVVGVALAVAGALMQALTRNPLADPGLLGVNAGAAVAVVVGIGAFSASTPVQYLPFAFVGAAVASVAVYILGSAGRSAATPVRLALAGTAITFALGAVLQALLTLSPTTFDAYRYWMTGTLSGRGTDVLLITAPWVIVGLVVAVLLGGSLNMMALGDEAGQALGVSLGRTRLVSGVLVALLAGAATAAVGPVSFVGLAVPHLARSITGPDNRWLMAYAGVLGPLVTLLADIVGRVVARPGEVGVGIVASVLGAPFFLVLVRRRKPVSL</sequence>
<feature type="transmembrane region" description="Helical" evidence="8">
    <location>
        <begin position="148"/>
        <end position="172"/>
    </location>
</feature>
<dbReference type="GO" id="GO:0022857">
    <property type="term" value="F:transmembrane transporter activity"/>
    <property type="evidence" value="ECO:0007669"/>
    <property type="project" value="InterPro"/>
</dbReference>
<dbReference type="GO" id="GO:0033214">
    <property type="term" value="P:siderophore-iron import into cell"/>
    <property type="evidence" value="ECO:0007669"/>
    <property type="project" value="TreeGrafter"/>
</dbReference>
<evidence type="ECO:0000256" key="8">
    <source>
        <dbReference type="SAM" id="Phobius"/>
    </source>
</evidence>
<keyword evidence="6 8" id="KW-1133">Transmembrane helix</keyword>
<evidence type="ECO:0000256" key="1">
    <source>
        <dbReference type="ARBA" id="ARBA00004651"/>
    </source>
</evidence>
<dbReference type="PANTHER" id="PTHR30472">
    <property type="entry name" value="FERRIC ENTEROBACTIN TRANSPORT SYSTEM PERMEASE PROTEIN"/>
    <property type="match status" value="1"/>
</dbReference>
<name>A0A1H0R286_9ACTN</name>
<dbReference type="OrthoDB" id="9782305at2"/>
<evidence type="ECO:0000256" key="7">
    <source>
        <dbReference type="ARBA" id="ARBA00023136"/>
    </source>
</evidence>
<dbReference type="InterPro" id="IPR037294">
    <property type="entry name" value="ABC_BtuC-like"/>
</dbReference>
<evidence type="ECO:0000256" key="6">
    <source>
        <dbReference type="ARBA" id="ARBA00022989"/>
    </source>
</evidence>
<proteinExistence type="inferred from homology"/>
<dbReference type="Gene3D" id="1.10.3470.10">
    <property type="entry name" value="ABC transporter involved in vitamin B12 uptake, BtuC"/>
    <property type="match status" value="1"/>
</dbReference>
<dbReference type="CDD" id="cd06550">
    <property type="entry name" value="TM_ABC_iron-siderophores_like"/>
    <property type="match status" value="1"/>
</dbReference>
<dbReference type="EMBL" id="LT629710">
    <property type="protein sequence ID" value="SDP23249.1"/>
    <property type="molecule type" value="Genomic_DNA"/>
</dbReference>
<comment type="similarity">
    <text evidence="2">Belongs to the binding-protein-dependent transport system permease family. FecCD subfamily.</text>
</comment>
<feature type="transmembrane region" description="Helical" evidence="8">
    <location>
        <begin position="58"/>
        <end position="78"/>
    </location>
</feature>
<dbReference type="AlphaFoldDB" id="A0A1H0R286"/>
<feature type="transmembrane region" description="Helical" evidence="8">
    <location>
        <begin position="90"/>
        <end position="111"/>
    </location>
</feature>
<dbReference type="RefSeq" id="WP_157695479.1">
    <property type="nucleotide sequence ID" value="NZ_LT629710.1"/>
</dbReference>
<gene>
    <name evidence="9" type="ORF">SAMN04515671_3350</name>
</gene>
<feature type="transmembrane region" description="Helical" evidence="8">
    <location>
        <begin position="236"/>
        <end position="258"/>
    </location>
</feature>
<keyword evidence="3" id="KW-0813">Transport</keyword>
<accession>A0A1H0R286</accession>
<keyword evidence="10" id="KW-1185">Reference proteome</keyword>
<feature type="transmembrane region" description="Helical" evidence="8">
    <location>
        <begin position="306"/>
        <end position="324"/>
    </location>
</feature>
<dbReference type="PANTHER" id="PTHR30472:SF1">
    <property type="entry name" value="FE(3+) DICITRATE TRANSPORT SYSTEM PERMEASE PROTEIN FECC-RELATED"/>
    <property type="match status" value="1"/>
</dbReference>
<dbReference type="FunFam" id="1.10.3470.10:FF:000001">
    <property type="entry name" value="Vitamin B12 ABC transporter permease BtuC"/>
    <property type="match status" value="1"/>
</dbReference>
<evidence type="ECO:0000313" key="10">
    <source>
        <dbReference type="Proteomes" id="UP000198741"/>
    </source>
</evidence>
<feature type="transmembrane region" description="Helical" evidence="8">
    <location>
        <begin position="192"/>
        <end position="215"/>
    </location>
</feature>
<evidence type="ECO:0000256" key="5">
    <source>
        <dbReference type="ARBA" id="ARBA00022692"/>
    </source>
</evidence>
<dbReference type="Pfam" id="PF01032">
    <property type="entry name" value="FecCD"/>
    <property type="match status" value="1"/>
</dbReference>
<evidence type="ECO:0000256" key="2">
    <source>
        <dbReference type="ARBA" id="ARBA00007935"/>
    </source>
</evidence>
<keyword evidence="5 8" id="KW-0812">Transmembrane</keyword>
<dbReference type="STRING" id="1090615.SAMN04515671_3350"/>
<dbReference type="Proteomes" id="UP000198741">
    <property type="component" value="Chromosome I"/>
</dbReference>
<feature type="transmembrane region" description="Helical" evidence="8">
    <location>
        <begin position="278"/>
        <end position="299"/>
    </location>
</feature>
<dbReference type="SUPFAM" id="SSF81345">
    <property type="entry name" value="ABC transporter involved in vitamin B12 uptake, BtuC"/>
    <property type="match status" value="1"/>
</dbReference>